<name>A0A2P2C302_9ZZZZ</name>
<gene>
    <name evidence="1" type="ORF">NOCA2340027</name>
</gene>
<dbReference type="Pfam" id="PF06078">
    <property type="entry name" value="DUF937"/>
    <property type="match status" value="1"/>
</dbReference>
<protein>
    <recommendedName>
        <fullName evidence="2">DUF937 domain-containing protein</fullName>
    </recommendedName>
</protein>
<sequence length="183" mass="17941">MSAIDDILENLPLDQLAAQLGTSPDEVHDAAYAALPALLGGLQANAADPAGATSLLGALDQHTGDVDLADVDVTDGEKAVAHIFGAQQDQVVSRLGSAGASSGIVQKLLPLLVPIVLSYLAKRVSGCSGSPSAAGGDVLGSILGQVLGGAAEGTRSTSRSGAVPDVGSILGDVLGGLLGGGRR</sequence>
<dbReference type="EMBL" id="CZKA01000028">
    <property type="protein sequence ID" value="CUR56405.1"/>
    <property type="molecule type" value="Genomic_DNA"/>
</dbReference>
<dbReference type="InterPro" id="IPR009282">
    <property type="entry name" value="DUF937"/>
</dbReference>
<evidence type="ECO:0008006" key="2">
    <source>
        <dbReference type="Google" id="ProtNLM"/>
    </source>
</evidence>
<reference evidence="1" key="1">
    <citation type="submission" date="2015-08" db="EMBL/GenBank/DDBJ databases">
        <authorList>
            <person name="Babu N.S."/>
            <person name="Beckwith C.J."/>
            <person name="Beseler K.G."/>
            <person name="Brison A."/>
            <person name="Carone J.V."/>
            <person name="Caskin T.P."/>
            <person name="Diamond M."/>
            <person name="Durham M.E."/>
            <person name="Foxe J.M."/>
            <person name="Go M."/>
            <person name="Henderson B.A."/>
            <person name="Jones I.B."/>
            <person name="McGettigan J.A."/>
            <person name="Micheletti S.J."/>
            <person name="Nasrallah M.E."/>
            <person name="Ortiz D."/>
            <person name="Piller C.R."/>
            <person name="Privatt S.R."/>
            <person name="Schneider S.L."/>
            <person name="Sharp S."/>
            <person name="Smith T.C."/>
            <person name="Stanton J.D."/>
            <person name="Ullery H.E."/>
            <person name="Wilson R.J."/>
            <person name="Serrano M.G."/>
            <person name="Buck G."/>
            <person name="Lee V."/>
            <person name="Wang Y."/>
            <person name="Carvalho R."/>
            <person name="Voegtly L."/>
            <person name="Shi R."/>
            <person name="Duckworth R."/>
            <person name="Johnson A."/>
            <person name="Loviza R."/>
            <person name="Walstead R."/>
            <person name="Shah Z."/>
            <person name="Kiflezghi M."/>
            <person name="Wade K."/>
            <person name="Ball S.L."/>
            <person name="Bradley K.W."/>
            <person name="Asai D.J."/>
            <person name="Bowman C.A."/>
            <person name="Russell D.A."/>
            <person name="Pope W.H."/>
            <person name="Jacobs-Sera D."/>
            <person name="Hendrix R.W."/>
            <person name="Hatfull G.F."/>
        </authorList>
    </citation>
    <scope>NUCLEOTIDE SEQUENCE</scope>
</reference>
<proteinExistence type="predicted"/>
<dbReference type="AlphaFoldDB" id="A0A2P2C302"/>
<accession>A0A2P2C302</accession>
<organism evidence="1">
    <name type="scientific">metagenome</name>
    <dbReference type="NCBI Taxonomy" id="256318"/>
    <lineage>
        <taxon>unclassified sequences</taxon>
        <taxon>metagenomes</taxon>
    </lineage>
</organism>
<evidence type="ECO:0000313" key="1">
    <source>
        <dbReference type="EMBL" id="CUR56405.1"/>
    </source>
</evidence>